<dbReference type="FunFam" id="1.10.340.30:FF:000002">
    <property type="entry name" value="Adenine DNA glycosylase"/>
    <property type="match status" value="1"/>
</dbReference>
<dbReference type="Pfam" id="PF00730">
    <property type="entry name" value="HhH-GPD"/>
    <property type="match status" value="1"/>
</dbReference>
<dbReference type="InterPro" id="IPR005760">
    <property type="entry name" value="A/G_AdeGlyc_MutY"/>
</dbReference>
<dbReference type="GO" id="GO:0046872">
    <property type="term" value="F:metal ion binding"/>
    <property type="evidence" value="ECO:0007669"/>
    <property type="project" value="UniProtKB-UniRule"/>
</dbReference>
<dbReference type="EMBL" id="NKXO01000002">
    <property type="protein sequence ID" value="PKQ70770.1"/>
    <property type="molecule type" value="Genomic_DNA"/>
</dbReference>
<dbReference type="SMART" id="SM00478">
    <property type="entry name" value="ENDO3c"/>
    <property type="match status" value="1"/>
</dbReference>
<evidence type="ECO:0000256" key="7">
    <source>
        <dbReference type="ARBA" id="ARBA00022723"/>
    </source>
</evidence>
<accession>A0A2N3IKA8</accession>
<dbReference type="PANTHER" id="PTHR42944">
    <property type="entry name" value="ADENINE DNA GLYCOSYLASE"/>
    <property type="match status" value="1"/>
</dbReference>
<dbReference type="EC" id="3.2.2.31" evidence="4 14"/>
<keyword evidence="6" id="KW-0004">4Fe-4S</keyword>
<keyword evidence="8 14" id="KW-0227">DNA damage</keyword>
<dbReference type="GO" id="GO:0006298">
    <property type="term" value="P:mismatch repair"/>
    <property type="evidence" value="ECO:0007669"/>
    <property type="project" value="TreeGrafter"/>
</dbReference>
<dbReference type="PANTHER" id="PTHR42944:SF1">
    <property type="entry name" value="ADENINE DNA GLYCOSYLASE"/>
    <property type="match status" value="1"/>
</dbReference>
<evidence type="ECO:0000256" key="2">
    <source>
        <dbReference type="ARBA" id="ARBA00002933"/>
    </source>
</evidence>
<feature type="domain" description="HhH-GPD" evidence="15">
    <location>
        <begin position="40"/>
        <end position="190"/>
    </location>
</feature>
<dbReference type="GO" id="GO:0032357">
    <property type="term" value="F:oxidized purine DNA binding"/>
    <property type="evidence" value="ECO:0007669"/>
    <property type="project" value="TreeGrafter"/>
</dbReference>
<keyword evidence="11" id="KW-0411">Iron-sulfur</keyword>
<dbReference type="SUPFAM" id="SSF48150">
    <property type="entry name" value="DNA-glycosylase"/>
    <property type="match status" value="1"/>
</dbReference>
<keyword evidence="17" id="KW-1185">Reference proteome</keyword>
<dbReference type="GO" id="GO:0006284">
    <property type="term" value="P:base-excision repair"/>
    <property type="evidence" value="ECO:0007669"/>
    <property type="project" value="UniProtKB-UniRule"/>
</dbReference>
<dbReference type="InterPro" id="IPR011257">
    <property type="entry name" value="DNA_glycosylase"/>
</dbReference>
<protein>
    <recommendedName>
        <fullName evidence="5 14">Adenine DNA glycosylase</fullName>
        <ecNumber evidence="4 14">3.2.2.31</ecNumber>
    </recommendedName>
</protein>
<dbReference type="InterPro" id="IPR000445">
    <property type="entry name" value="HhH_motif"/>
</dbReference>
<dbReference type="Proteomes" id="UP000233387">
    <property type="component" value="Unassembled WGS sequence"/>
</dbReference>
<dbReference type="Gene3D" id="1.10.340.30">
    <property type="entry name" value="Hypothetical protein, domain 2"/>
    <property type="match status" value="1"/>
</dbReference>
<evidence type="ECO:0000256" key="1">
    <source>
        <dbReference type="ARBA" id="ARBA00000843"/>
    </source>
</evidence>
<dbReference type="Pfam" id="PF00633">
    <property type="entry name" value="HHH"/>
    <property type="match status" value="1"/>
</dbReference>
<comment type="caution">
    <text evidence="16">The sequence shown here is derived from an EMBL/GenBank/DDBJ whole genome shotgun (WGS) entry which is preliminary data.</text>
</comment>
<dbReference type="AlphaFoldDB" id="A0A2N3IKA8"/>
<evidence type="ECO:0000256" key="11">
    <source>
        <dbReference type="ARBA" id="ARBA00023014"/>
    </source>
</evidence>
<dbReference type="InterPro" id="IPR044298">
    <property type="entry name" value="MIG/MutY"/>
</dbReference>
<gene>
    <name evidence="16" type="ORF">Rain11_0116</name>
</gene>
<evidence type="ECO:0000256" key="8">
    <source>
        <dbReference type="ARBA" id="ARBA00022763"/>
    </source>
</evidence>
<keyword evidence="7" id="KW-0479">Metal-binding</keyword>
<evidence type="ECO:0000259" key="15">
    <source>
        <dbReference type="SMART" id="SM00478"/>
    </source>
</evidence>
<keyword evidence="12" id="KW-0234">DNA repair</keyword>
<evidence type="ECO:0000313" key="17">
    <source>
        <dbReference type="Proteomes" id="UP000233387"/>
    </source>
</evidence>
<dbReference type="GO" id="GO:0035485">
    <property type="term" value="F:adenine/guanine mispair binding"/>
    <property type="evidence" value="ECO:0007669"/>
    <property type="project" value="TreeGrafter"/>
</dbReference>
<evidence type="ECO:0000256" key="6">
    <source>
        <dbReference type="ARBA" id="ARBA00022485"/>
    </source>
</evidence>
<keyword evidence="13 14" id="KW-0326">Glycosidase</keyword>
<keyword evidence="10 14" id="KW-0408">Iron</keyword>
<sequence>MNEKSKFFVENIIAWYKKHHRKLPWRNTQNPYHIWLSEIILQQTRVKQGLPYYLKFVERYPTLQDLASASDNEVFRLWQGLGYYNRAKNMLTAARHLCENNQGEFPKNYQELLKLKGIGKYTAAAIASFAFNEKVAVLDGNVFRVLARYFGIYTDIASPQGEKEFRALAESIVPENSSEYNQAIMEFGALQCTPQKPNCMFCPLREHCFAFAYQEQESLPVKISKTQMRERFFAYIIWHNEDKIALKKRLHKDIWQNLYDFDLQEKISLDELHQIQVQGTFLMASEILKHQLTHQKIFIRFFHFESPTPNLVDKNLEWYSWQAVQNLPKPIIIANYLQTLQTQNLQG</sequence>
<dbReference type="NCBIfam" id="TIGR01084">
    <property type="entry name" value="mutY"/>
    <property type="match status" value="1"/>
</dbReference>
<dbReference type="Pfam" id="PF14815">
    <property type="entry name" value="NUDIX_4"/>
    <property type="match status" value="1"/>
</dbReference>
<evidence type="ECO:0000256" key="14">
    <source>
        <dbReference type="RuleBase" id="RU365096"/>
    </source>
</evidence>
<comment type="function">
    <text evidence="2">Adenine glycosylase active on G-A mispairs. MutY also corrects error-prone DNA synthesis past GO lesions which are due to the oxidatively damaged form of guanine: 7,8-dihydro-8-oxoguanine (8-oxo-dGTP).</text>
</comment>
<name>A0A2N3IKA8_9BACT</name>
<evidence type="ECO:0000313" key="16">
    <source>
        <dbReference type="EMBL" id="PKQ70770.1"/>
    </source>
</evidence>
<comment type="cofactor">
    <cofactor evidence="14">
        <name>[4Fe-4S] cluster</name>
        <dbReference type="ChEBI" id="CHEBI:49883"/>
    </cofactor>
    <text evidence="14">Binds 1 [4Fe-4S] cluster.</text>
</comment>
<organism evidence="16 17">
    <name type="scientific">Raineya orbicola</name>
    <dbReference type="NCBI Taxonomy" id="2016530"/>
    <lineage>
        <taxon>Bacteria</taxon>
        <taxon>Pseudomonadati</taxon>
        <taxon>Bacteroidota</taxon>
        <taxon>Cytophagia</taxon>
        <taxon>Cytophagales</taxon>
        <taxon>Raineyaceae</taxon>
        <taxon>Raineya</taxon>
    </lineage>
</organism>
<dbReference type="Gene3D" id="1.10.1670.10">
    <property type="entry name" value="Helix-hairpin-Helix base-excision DNA repair enzymes (C-terminal)"/>
    <property type="match status" value="1"/>
</dbReference>
<dbReference type="SUPFAM" id="SSF55811">
    <property type="entry name" value="Nudix"/>
    <property type="match status" value="1"/>
</dbReference>
<comment type="similarity">
    <text evidence="3 14">Belongs to the Nth/MutY family.</text>
</comment>
<evidence type="ECO:0000256" key="5">
    <source>
        <dbReference type="ARBA" id="ARBA00022023"/>
    </source>
</evidence>
<dbReference type="RefSeq" id="WP_101357385.1">
    <property type="nucleotide sequence ID" value="NZ_NKXO01000002.1"/>
</dbReference>
<dbReference type="InterPro" id="IPR015797">
    <property type="entry name" value="NUDIX_hydrolase-like_dom_sf"/>
</dbReference>
<dbReference type="InterPro" id="IPR023170">
    <property type="entry name" value="HhH_base_excis_C"/>
</dbReference>
<evidence type="ECO:0000256" key="3">
    <source>
        <dbReference type="ARBA" id="ARBA00008343"/>
    </source>
</evidence>
<evidence type="ECO:0000256" key="9">
    <source>
        <dbReference type="ARBA" id="ARBA00022801"/>
    </source>
</evidence>
<dbReference type="InterPro" id="IPR029119">
    <property type="entry name" value="MutY_C"/>
</dbReference>
<evidence type="ECO:0000256" key="10">
    <source>
        <dbReference type="ARBA" id="ARBA00023004"/>
    </source>
</evidence>
<dbReference type="CDD" id="cd00056">
    <property type="entry name" value="ENDO3c"/>
    <property type="match status" value="1"/>
</dbReference>
<dbReference type="GO" id="GO:0051539">
    <property type="term" value="F:4 iron, 4 sulfur cluster binding"/>
    <property type="evidence" value="ECO:0007669"/>
    <property type="project" value="UniProtKB-UniRule"/>
</dbReference>
<reference evidence="16 17" key="1">
    <citation type="submission" date="2017-06" db="EMBL/GenBank/DDBJ databases">
        <title>Raineya orbicola gen. nov., sp. nov. a slightly thermophilic bacterium of the phylum Bacteroidetes and the description of Raineyaceae fam. nov.</title>
        <authorList>
            <person name="Albuquerque L."/>
            <person name="Polonia A.R.M."/>
            <person name="Barroso C."/>
            <person name="Froufe H.J.C."/>
            <person name="Lage O."/>
            <person name="Lobo-Da-Cunha A."/>
            <person name="Egas C."/>
            <person name="Da Costa M.S."/>
        </authorList>
    </citation>
    <scope>NUCLEOTIDE SEQUENCE [LARGE SCALE GENOMIC DNA]</scope>
    <source>
        <strain evidence="16 17">SPSPC-11</strain>
    </source>
</reference>
<dbReference type="CDD" id="cd03431">
    <property type="entry name" value="NUDIX_DNA_Glycosylase_C-MutY"/>
    <property type="match status" value="1"/>
</dbReference>
<evidence type="ECO:0000256" key="13">
    <source>
        <dbReference type="ARBA" id="ARBA00023295"/>
    </source>
</evidence>
<dbReference type="GO" id="GO:0034039">
    <property type="term" value="F:8-oxo-7,8-dihydroguanine DNA N-glycosylase activity"/>
    <property type="evidence" value="ECO:0007669"/>
    <property type="project" value="TreeGrafter"/>
</dbReference>
<proteinExistence type="inferred from homology"/>
<dbReference type="GO" id="GO:0000701">
    <property type="term" value="F:purine-specific mismatch base pair DNA N-glycosylase activity"/>
    <property type="evidence" value="ECO:0007669"/>
    <property type="project" value="UniProtKB-EC"/>
</dbReference>
<dbReference type="InterPro" id="IPR003265">
    <property type="entry name" value="HhH-GPD_domain"/>
</dbReference>
<comment type="catalytic activity">
    <reaction evidence="1 14">
        <text>Hydrolyzes free adenine bases from 7,8-dihydro-8-oxoguanine:adenine mismatched double-stranded DNA, leaving an apurinic site.</text>
        <dbReference type="EC" id="3.2.2.31"/>
    </reaction>
</comment>
<keyword evidence="9" id="KW-0378">Hydrolase</keyword>
<evidence type="ECO:0000256" key="4">
    <source>
        <dbReference type="ARBA" id="ARBA00012045"/>
    </source>
</evidence>
<dbReference type="OrthoDB" id="9802365at2"/>
<evidence type="ECO:0000256" key="12">
    <source>
        <dbReference type="ARBA" id="ARBA00023204"/>
    </source>
</evidence>